<accession>A0A550CU87</accession>
<proteinExistence type="predicted"/>
<protein>
    <submittedName>
        <fullName evidence="2">Uncharacterized protein</fullName>
    </submittedName>
</protein>
<comment type="caution">
    <text evidence="2">The sequence shown here is derived from an EMBL/GenBank/DDBJ whole genome shotgun (WGS) entry which is preliminary data.</text>
</comment>
<feature type="compositionally biased region" description="Low complexity" evidence="1">
    <location>
        <begin position="13"/>
        <end position="27"/>
    </location>
</feature>
<dbReference type="EMBL" id="VDMD01000002">
    <property type="protein sequence ID" value="TRM68343.1"/>
    <property type="molecule type" value="Genomic_DNA"/>
</dbReference>
<dbReference type="Proteomes" id="UP000320762">
    <property type="component" value="Unassembled WGS sequence"/>
</dbReference>
<feature type="compositionally biased region" description="Polar residues" evidence="1">
    <location>
        <begin position="28"/>
        <end position="37"/>
    </location>
</feature>
<feature type="region of interest" description="Disordered" evidence="1">
    <location>
        <begin position="1"/>
        <end position="92"/>
    </location>
</feature>
<feature type="compositionally biased region" description="Basic and acidic residues" evidence="1">
    <location>
        <begin position="44"/>
        <end position="55"/>
    </location>
</feature>
<gene>
    <name evidence="2" type="ORF">BD626DRAFT_114711</name>
</gene>
<evidence type="ECO:0000313" key="3">
    <source>
        <dbReference type="Proteomes" id="UP000320762"/>
    </source>
</evidence>
<organism evidence="2 3">
    <name type="scientific">Schizophyllum amplum</name>
    <dbReference type="NCBI Taxonomy" id="97359"/>
    <lineage>
        <taxon>Eukaryota</taxon>
        <taxon>Fungi</taxon>
        <taxon>Dikarya</taxon>
        <taxon>Basidiomycota</taxon>
        <taxon>Agaricomycotina</taxon>
        <taxon>Agaricomycetes</taxon>
        <taxon>Agaricomycetidae</taxon>
        <taxon>Agaricales</taxon>
        <taxon>Schizophyllaceae</taxon>
        <taxon>Schizophyllum</taxon>
    </lineage>
</organism>
<name>A0A550CU87_9AGAR</name>
<evidence type="ECO:0000256" key="1">
    <source>
        <dbReference type="SAM" id="MobiDB-lite"/>
    </source>
</evidence>
<keyword evidence="3" id="KW-1185">Reference proteome</keyword>
<evidence type="ECO:0000313" key="2">
    <source>
        <dbReference type="EMBL" id="TRM68343.1"/>
    </source>
</evidence>
<sequence length="374" mass="40671">MDGLVTCKLEPKSPSASATALSATSISRNPGTGSLSSAKRKVSKFKEERNDDVKIHQIKKPRLSPSTIPVAKLDSRSPNPALRIPQSTVRSPQPSICASNSTVCASSSTVCASKPTVCTSKSTVCASSSTRKTRSSTSIQSPYTSIGATMRSRRAFRSSAISRDTLPPRRVVQDTYLSKQISAQPTRSPTISSTTRSILAKRAKRALDRRQTPSIDMPRVSAPSPPPLSGSSPTMHHRLIPKSRFARIAHSGTSSLLSFPLSLSATDHEEVPDLRRIHPRRRPVPIDDHWLDAVFEQDGSISSDDMLLSTDDMLPSTDDTMDDILPPNDILFPSDALPLEDMLTDYETSPLENALARLVALEEHNRALGRRTAL</sequence>
<reference evidence="2 3" key="1">
    <citation type="journal article" date="2019" name="New Phytol.">
        <title>Comparative genomics reveals unique wood-decay strategies and fruiting body development in the Schizophyllaceae.</title>
        <authorList>
            <person name="Almasi E."/>
            <person name="Sahu N."/>
            <person name="Krizsan K."/>
            <person name="Balint B."/>
            <person name="Kovacs G.M."/>
            <person name="Kiss B."/>
            <person name="Cseklye J."/>
            <person name="Drula E."/>
            <person name="Henrissat B."/>
            <person name="Nagy I."/>
            <person name="Chovatia M."/>
            <person name="Adam C."/>
            <person name="LaButti K."/>
            <person name="Lipzen A."/>
            <person name="Riley R."/>
            <person name="Grigoriev I.V."/>
            <person name="Nagy L.G."/>
        </authorList>
    </citation>
    <scope>NUCLEOTIDE SEQUENCE [LARGE SCALE GENOMIC DNA]</scope>
    <source>
        <strain evidence="2 3">NL-1724</strain>
    </source>
</reference>
<feature type="region of interest" description="Disordered" evidence="1">
    <location>
        <begin position="203"/>
        <end position="236"/>
    </location>
</feature>
<dbReference type="AlphaFoldDB" id="A0A550CU87"/>